<dbReference type="InterPro" id="IPR051091">
    <property type="entry name" value="O-Glucosyltr/Glycosyltrsf_90"/>
</dbReference>
<dbReference type="PANTHER" id="PTHR12203:SF99">
    <property type="entry name" value="OS04G0534100 PROTEIN"/>
    <property type="match status" value="1"/>
</dbReference>
<comment type="caution">
    <text evidence="4">The sequence shown here is derived from an EMBL/GenBank/DDBJ whole genome shotgun (WGS) entry which is preliminary data.</text>
</comment>
<organism evidence="4 5">
    <name type="scientific">Zizania palustris</name>
    <name type="common">Northern wild rice</name>
    <dbReference type="NCBI Taxonomy" id="103762"/>
    <lineage>
        <taxon>Eukaryota</taxon>
        <taxon>Viridiplantae</taxon>
        <taxon>Streptophyta</taxon>
        <taxon>Embryophyta</taxon>
        <taxon>Tracheophyta</taxon>
        <taxon>Spermatophyta</taxon>
        <taxon>Magnoliopsida</taxon>
        <taxon>Liliopsida</taxon>
        <taxon>Poales</taxon>
        <taxon>Poaceae</taxon>
        <taxon>BOP clade</taxon>
        <taxon>Oryzoideae</taxon>
        <taxon>Oryzeae</taxon>
        <taxon>Zizaniinae</taxon>
        <taxon>Zizania</taxon>
    </lineage>
</organism>
<dbReference type="EMBL" id="JAAALK010000086">
    <property type="protein sequence ID" value="KAG8082789.1"/>
    <property type="molecule type" value="Genomic_DNA"/>
</dbReference>
<keyword evidence="2" id="KW-0472">Membrane</keyword>
<sequence>MAAAAAAAAAAAPGEDSRRSTPQFVAVLSRTSASFLFFSVVVVGLVASARWITTTTLQARLPVTAATPAAAAAIHPRIQQPPPQQQQQRPIYSISCPAPPLRPLNISGGARKPRASQTLALALSSSSTCRSSSADLEPAGSTVSASVYSNSSSCPSYFRFIHEDLRPWRAAGGVTRAMLARARVTASFRLVVLSGRVFVQRFRPAFQTRDLFTIWGVLQLLRRYPGRVPDLDVMFDCVDWPVIRTHLYRGKQAAFMPPLFRYCGDDRTLNIVFPDWSFWGWPEINIKPWDALRKDLKNGNNRVRWLDREPYAYWKGNPAVAVIRQELIKCNVSSTKDWNARIYTQDWFRESKAGYKDSNLGSQCTHRYKIYIEGSAWSLMPIRHYWPVQNDNKCDSIKYAVDWGNSHKQLAQRIGKQASDLIQEEVSMDHVYDYMLHLLTEYAKLQRFTPTKPPEADEICPESLACQAEGLEKKFLMESMVRWCFLATGKKVAAAAEGSTLATIVEFGCITKTNRSGSGRPRRTVGGGRCGPAAGRRNRRGERAKIRSGRGGSLAPQPPGRNSPGPRRRFHQASALVRRLYSSLRRHLHSPPPPVLAAASARLWHSLLRSMLLLSPSLGTGAQSPPVTTAAPLPPPVLGSDESSCRHQGQHQNSKLS</sequence>
<evidence type="ECO:0000256" key="1">
    <source>
        <dbReference type="SAM" id="MobiDB-lite"/>
    </source>
</evidence>
<dbReference type="SMART" id="SM00672">
    <property type="entry name" value="CAP10"/>
    <property type="match status" value="1"/>
</dbReference>
<evidence type="ECO:0000313" key="4">
    <source>
        <dbReference type="EMBL" id="KAG8082789.1"/>
    </source>
</evidence>
<reference evidence="4" key="2">
    <citation type="submission" date="2021-02" db="EMBL/GenBank/DDBJ databases">
        <authorList>
            <person name="Kimball J.A."/>
            <person name="Haas M.W."/>
            <person name="Macchietto M."/>
            <person name="Kono T."/>
            <person name="Duquette J."/>
            <person name="Shao M."/>
        </authorList>
    </citation>
    <scope>NUCLEOTIDE SEQUENCE</scope>
    <source>
        <tissue evidence="4">Fresh leaf tissue</tissue>
    </source>
</reference>
<name>A0A8J5W6W6_ZIZPA</name>
<dbReference type="AlphaFoldDB" id="A0A8J5W6W6"/>
<feature type="region of interest" description="Disordered" evidence="1">
    <location>
        <begin position="513"/>
        <end position="568"/>
    </location>
</feature>
<dbReference type="Pfam" id="PF05686">
    <property type="entry name" value="Glyco_transf_90"/>
    <property type="match status" value="1"/>
</dbReference>
<dbReference type="InterPro" id="IPR006598">
    <property type="entry name" value="CAP10"/>
</dbReference>
<keyword evidence="2" id="KW-0812">Transmembrane</keyword>
<dbReference type="OrthoDB" id="202415at2759"/>
<feature type="compositionally biased region" description="Polar residues" evidence="1">
    <location>
        <begin position="646"/>
        <end position="657"/>
    </location>
</feature>
<feature type="transmembrane region" description="Helical" evidence="2">
    <location>
        <begin position="33"/>
        <end position="52"/>
    </location>
</feature>
<gene>
    <name evidence="4" type="ORF">GUJ93_ZPchr0014g47181</name>
</gene>
<evidence type="ECO:0000313" key="5">
    <source>
        <dbReference type="Proteomes" id="UP000729402"/>
    </source>
</evidence>
<feature type="compositionally biased region" description="Basic residues" evidence="1">
    <location>
        <begin position="536"/>
        <end position="548"/>
    </location>
</feature>
<accession>A0A8J5W6W6</accession>
<keyword evidence="2" id="KW-1133">Transmembrane helix</keyword>
<protein>
    <recommendedName>
        <fullName evidence="3">Glycosyl transferase CAP10 domain-containing protein</fullName>
    </recommendedName>
</protein>
<evidence type="ECO:0000259" key="3">
    <source>
        <dbReference type="SMART" id="SM00672"/>
    </source>
</evidence>
<feature type="domain" description="Glycosyl transferase CAP10" evidence="3">
    <location>
        <begin position="227"/>
        <end position="449"/>
    </location>
</feature>
<evidence type="ECO:0000256" key="2">
    <source>
        <dbReference type="SAM" id="Phobius"/>
    </source>
</evidence>
<proteinExistence type="predicted"/>
<reference evidence="4" key="1">
    <citation type="journal article" date="2021" name="bioRxiv">
        <title>Whole Genome Assembly and Annotation of Northern Wild Rice, Zizania palustris L., Supports a Whole Genome Duplication in the Zizania Genus.</title>
        <authorList>
            <person name="Haas M."/>
            <person name="Kono T."/>
            <person name="Macchietto M."/>
            <person name="Millas R."/>
            <person name="McGilp L."/>
            <person name="Shao M."/>
            <person name="Duquette J."/>
            <person name="Hirsch C.N."/>
            <person name="Kimball J."/>
        </authorList>
    </citation>
    <scope>NUCLEOTIDE SEQUENCE</scope>
    <source>
        <tissue evidence="4">Fresh leaf tissue</tissue>
    </source>
</reference>
<dbReference type="Proteomes" id="UP000729402">
    <property type="component" value="Unassembled WGS sequence"/>
</dbReference>
<dbReference type="PANTHER" id="PTHR12203">
    <property type="entry name" value="KDEL LYS-ASP-GLU-LEU CONTAINING - RELATED"/>
    <property type="match status" value="1"/>
</dbReference>
<keyword evidence="5" id="KW-1185">Reference proteome</keyword>
<feature type="region of interest" description="Disordered" evidence="1">
    <location>
        <begin position="620"/>
        <end position="657"/>
    </location>
</feature>